<reference evidence="1 2" key="1">
    <citation type="submission" date="2016-07" db="EMBL/GenBank/DDBJ databases">
        <title>Multiple horizontal gene transfer events from other fungi enriched the ability of initially mycotrophic Trichoderma (Ascomycota) to feed on dead plant biomass.</title>
        <authorList>
            <consortium name="DOE Joint Genome Institute"/>
            <person name="Aerts A."/>
            <person name="Atanasova L."/>
            <person name="Chenthamara K."/>
            <person name="Zhang J."/>
            <person name="Grujic M."/>
            <person name="Henrissat B."/>
            <person name="Kuo A."/>
            <person name="Salamov A."/>
            <person name="Lipzen A."/>
            <person name="Labutti K."/>
            <person name="Barry K."/>
            <person name="Miao Y."/>
            <person name="Rahimi M.J."/>
            <person name="Shen Q."/>
            <person name="Grigoriev I.V."/>
            <person name="Kubicek C.P."/>
            <person name="Druzhinina I.S."/>
        </authorList>
    </citation>
    <scope>NUCLEOTIDE SEQUENCE [LARGE SCALE GENOMIC DNA]</scope>
    <source>
        <strain evidence="1 2">ATCC 18648</strain>
    </source>
</reference>
<evidence type="ECO:0000313" key="1">
    <source>
        <dbReference type="EMBL" id="PTB73678.1"/>
    </source>
</evidence>
<keyword evidence="2" id="KW-1185">Reference proteome</keyword>
<protein>
    <submittedName>
        <fullName evidence="1">Uncharacterized protein</fullName>
    </submittedName>
</protein>
<organism evidence="1 2">
    <name type="scientific">Trichoderma longibrachiatum ATCC 18648</name>
    <dbReference type="NCBI Taxonomy" id="983965"/>
    <lineage>
        <taxon>Eukaryota</taxon>
        <taxon>Fungi</taxon>
        <taxon>Dikarya</taxon>
        <taxon>Ascomycota</taxon>
        <taxon>Pezizomycotina</taxon>
        <taxon>Sordariomycetes</taxon>
        <taxon>Hypocreomycetidae</taxon>
        <taxon>Hypocreales</taxon>
        <taxon>Hypocreaceae</taxon>
        <taxon>Trichoderma</taxon>
    </lineage>
</organism>
<sequence>MCRGKNLSAGAGYFMLVQPTHASPSIVAYSLGHQLLLLAIMQGRPGSTYLVQPLDGWPSAAKKQSVCSPTKPDSDFSSSTIAGYLLVLAERKGRRLCLVRVGSRRLSIAARAPSTYYCLSVTHEVVPGSFSTSVCVTFYCKRKKWTGVRERERPHGKSSAWG</sequence>
<name>A0A2T4BWI2_TRILO</name>
<gene>
    <name evidence="1" type="ORF">M440DRAFT_1403870</name>
</gene>
<dbReference type="Proteomes" id="UP000240760">
    <property type="component" value="Unassembled WGS sequence"/>
</dbReference>
<dbReference type="EMBL" id="KZ679137">
    <property type="protein sequence ID" value="PTB73678.1"/>
    <property type="molecule type" value="Genomic_DNA"/>
</dbReference>
<dbReference type="AlphaFoldDB" id="A0A2T4BWI2"/>
<accession>A0A2T4BWI2</accession>
<proteinExistence type="predicted"/>
<evidence type="ECO:0000313" key="2">
    <source>
        <dbReference type="Proteomes" id="UP000240760"/>
    </source>
</evidence>